<accession>A0A8J3A986</accession>
<feature type="binding site" evidence="7">
    <location>
        <position position="121"/>
    </location>
    <ligand>
        <name>5-amino-6-(D-ribitylamino)uracil</name>
        <dbReference type="ChEBI" id="CHEBI:15934"/>
    </ligand>
</feature>
<feature type="binding site" evidence="7">
    <location>
        <position position="135"/>
    </location>
    <ligand>
        <name>(2S)-2-hydroxy-3-oxobutyl phosphate</name>
        <dbReference type="ChEBI" id="CHEBI:58830"/>
    </ligand>
</feature>
<dbReference type="HAMAP" id="MF_00178">
    <property type="entry name" value="Lumazine_synth"/>
    <property type="match status" value="1"/>
</dbReference>
<gene>
    <name evidence="7 8" type="primary">ribH</name>
    <name evidence="8" type="ORF">GCM10011354_24230</name>
</gene>
<reference evidence="8" key="1">
    <citation type="journal article" date="2014" name="Int. J. Syst. Evol. Microbiol.">
        <title>Complete genome sequence of Corynebacterium casei LMG S-19264T (=DSM 44701T), isolated from a smear-ripened cheese.</title>
        <authorList>
            <consortium name="US DOE Joint Genome Institute (JGI-PGF)"/>
            <person name="Walter F."/>
            <person name="Albersmeier A."/>
            <person name="Kalinowski J."/>
            <person name="Ruckert C."/>
        </authorList>
    </citation>
    <scope>NUCLEOTIDE SEQUENCE</scope>
    <source>
        <strain evidence="8">CGMCC 1.14988</strain>
    </source>
</reference>
<feature type="active site" description="Proton donor" evidence="7">
    <location>
        <position position="96"/>
    </location>
</feature>
<evidence type="ECO:0000256" key="4">
    <source>
        <dbReference type="ARBA" id="ARBA00022619"/>
    </source>
</evidence>
<dbReference type="GO" id="GO:0009231">
    <property type="term" value="P:riboflavin biosynthetic process"/>
    <property type="evidence" value="ECO:0007669"/>
    <property type="project" value="UniProtKB-UniRule"/>
</dbReference>
<evidence type="ECO:0000256" key="2">
    <source>
        <dbReference type="ARBA" id="ARBA00007424"/>
    </source>
</evidence>
<evidence type="ECO:0000256" key="3">
    <source>
        <dbReference type="ARBA" id="ARBA00012664"/>
    </source>
</evidence>
<dbReference type="GO" id="GO:0000906">
    <property type="term" value="F:6,7-dimethyl-8-ribityllumazine synthase activity"/>
    <property type="evidence" value="ECO:0007669"/>
    <property type="project" value="UniProtKB-UniRule"/>
</dbReference>
<feature type="binding site" evidence="7">
    <location>
        <begin position="93"/>
        <end position="94"/>
    </location>
    <ligand>
        <name>(2S)-2-hydroxy-3-oxobutyl phosphate</name>
        <dbReference type="ChEBI" id="CHEBI:58830"/>
    </ligand>
</feature>
<dbReference type="EMBL" id="BMHA01000008">
    <property type="protein sequence ID" value="GGI07464.1"/>
    <property type="molecule type" value="Genomic_DNA"/>
</dbReference>
<dbReference type="GO" id="GO:0005829">
    <property type="term" value="C:cytosol"/>
    <property type="evidence" value="ECO:0007669"/>
    <property type="project" value="TreeGrafter"/>
</dbReference>
<evidence type="ECO:0000313" key="8">
    <source>
        <dbReference type="EMBL" id="GGI07464.1"/>
    </source>
</evidence>
<dbReference type="PANTHER" id="PTHR21058">
    <property type="entry name" value="6,7-DIMETHYL-8-RIBITYLLUMAZINE SYNTHASE DMRL SYNTHASE LUMAZINE SYNTHASE"/>
    <property type="match status" value="1"/>
</dbReference>
<comment type="similarity">
    <text evidence="2 7">Belongs to the DMRL synthase family.</text>
</comment>
<dbReference type="Gene3D" id="3.40.50.960">
    <property type="entry name" value="Lumazine/riboflavin synthase"/>
    <property type="match status" value="1"/>
</dbReference>
<feature type="binding site" evidence="7">
    <location>
        <begin position="64"/>
        <end position="66"/>
    </location>
    <ligand>
        <name>5-amino-6-(D-ribitylamino)uracil</name>
        <dbReference type="ChEBI" id="CHEBI:15934"/>
    </ligand>
</feature>
<dbReference type="Pfam" id="PF00885">
    <property type="entry name" value="DMRL_synthase"/>
    <property type="match status" value="1"/>
</dbReference>
<dbReference type="Proteomes" id="UP000650511">
    <property type="component" value="Unassembled WGS sequence"/>
</dbReference>
<organism evidence="8 9">
    <name type="scientific">Egicoccus halophilus</name>
    <dbReference type="NCBI Taxonomy" id="1670830"/>
    <lineage>
        <taxon>Bacteria</taxon>
        <taxon>Bacillati</taxon>
        <taxon>Actinomycetota</taxon>
        <taxon>Nitriliruptoria</taxon>
        <taxon>Egicoccales</taxon>
        <taxon>Egicoccaceae</taxon>
        <taxon>Egicoccus</taxon>
    </lineage>
</organism>
<evidence type="ECO:0000256" key="5">
    <source>
        <dbReference type="ARBA" id="ARBA00022679"/>
    </source>
</evidence>
<evidence type="ECO:0000256" key="6">
    <source>
        <dbReference type="ARBA" id="ARBA00048785"/>
    </source>
</evidence>
<dbReference type="AlphaFoldDB" id="A0A8J3A986"/>
<dbReference type="RefSeq" id="WP_276319905.1">
    <property type="nucleotide sequence ID" value="NZ_BMHA01000008.1"/>
</dbReference>
<dbReference type="SUPFAM" id="SSF52121">
    <property type="entry name" value="Lumazine synthase"/>
    <property type="match status" value="1"/>
</dbReference>
<dbReference type="InterPro" id="IPR036467">
    <property type="entry name" value="LS/RS_sf"/>
</dbReference>
<name>A0A8J3A986_9ACTN</name>
<sequence>MTPNPSNDVRVVEGGPDAGGLRIGIVAARFNEAIVERLVDGALGALRRHGASPSALTVAWVPGAFELPVVLRRLATGGEVDALVALGCVVRGSTPHFDYVAGEAASGVGAVARETGVPIAFGVLTTDTWEQAVERAGGKLGNKGAEAALSVVETARVLRQL</sequence>
<dbReference type="GO" id="GO:0009349">
    <property type="term" value="C:riboflavin synthase complex"/>
    <property type="evidence" value="ECO:0007669"/>
    <property type="project" value="UniProtKB-UniRule"/>
</dbReference>
<comment type="catalytic activity">
    <reaction evidence="6 7">
        <text>(2S)-2-hydroxy-3-oxobutyl phosphate + 5-amino-6-(D-ribitylamino)uracil = 6,7-dimethyl-8-(1-D-ribityl)lumazine + phosphate + 2 H2O + H(+)</text>
        <dbReference type="Rhea" id="RHEA:26152"/>
        <dbReference type="ChEBI" id="CHEBI:15377"/>
        <dbReference type="ChEBI" id="CHEBI:15378"/>
        <dbReference type="ChEBI" id="CHEBI:15934"/>
        <dbReference type="ChEBI" id="CHEBI:43474"/>
        <dbReference type="ChEBI" id="CHEBI:58201"/>
        <dbReference type="ChEBI" id="CHEBI:58830"/>
        <dbReference type="EC" id="2.5.1.78"/>
    </reaction>
</comment>
<protein>
    <recommendedName>
        <fullName evidence="3 7">6,7-dimethyl-8-ribityllumazine synthase</fullName>
        <shortName evidence="7">DMRL synthase</shortName>
        <shortName evidence="7">LS</shortName>
        <shortName evidence="7">Lumazine synthase</shortName>
        <ecNumber evidence="3 7">2.5.1.78</ecNumber>
    </recommendedName>
</protein>
<dbReference type="UniPathway" id="UPA00275">
    <property type="reaction ID" value="UER00404"/>
</dbReference>
<keyword evidence="4 7" id="KW-0686">Riboflavin biosynthesis</keyword>
<proteinExistence type="inferred from homology"/>
<keyword evidence="5 7" id="KW-0808">Transferase</keyword>
<comment type="function">
    <text evidence="7">Catalyzes the formation of 6,7-dimethyl-8-ribityllumazine by condensation of 5-amino-6-(D-ribitylamino)uracil with 3,4-dihydroxy-2-butanone 4-phosphate. This is the penultimate step in the biosynthesis of riboflavin.</text>
</comment>
<keyword evidence="9" id="KW-1185">Reference proteome</keyword>
<comment type="pathway">
    <text evidence="1 7">Cofactor biosynthesis; riboflavin biosynthesis; riboflavin from 2-hydroxy-3-oxobutyl phosphate and 5-amino-6-(D-ribitylamino)uracil: step 1/2.</text>
</comment>
<dbReference type="NCBIfam" id="TIGR00114">
    <property type="entry name" value="lumazine-synth"/>
    <property type="match status" value="1"/>
</dbReference>
<dbReference type="EC" id="2.5.1.78" evidence="3 7"/>
<evidence type="ECO:0000256" key="1">
    <source>
        <dbReference type="ARBA" id="ARBA00004917"/>
    </source>
</evidence>
<dbReference type="InterPro" id="IPR002180">
    <property type="entry name" value="LS/RS"/>
</dbReference>
<feature type="binding site" evidence="7">
    <location>
        <begin position="88"/>
        <end position="90"/>
    </location>
    <ligand>
        <name>5-amino-6-(D-ribitylamino)uracil</name>
        <dbReference type="ChEBI" id="CHEBI:15934"/>
    </ligand>
</feature>
<reference evidence="8" key="2">
    <citation type="submission" date="2020-09" db="EMBL/GenBank/DDBJ databases">
        <authorList>
            <person name="Sun Q."/>
            <person name="Zhou Y."/>
        </authorList>
    </citation>
    <scope>NUCLEOTIDE SEQUENCE</scope>
    <source>
        <strain evidence="8">CGMCC 1.14988</strain>
    </source>
</reference>
<feature type="binding site" evidence="7">
    <location>
        <position position="30"/>
    </location>
    <ligand>
        <name>5-amino-6-(D-ribitylamino)uracil</name>
        <dbReference type="ChEBI" id="CHEBI:15934"/>
    </ligand>
</feature>
<evidence type="ECO:0000256" key="7">
    <source>
        <dbReference type="HAMAP-Rule" id="MF_00178"/>
    </source>
</evidence>
<dbReference type="InterPro" id="IPR034964">
    <property type="entry name" value="LS"/>
</dbReference>
<comment type="caution">
    <text evidence="8">The sequence shown here is derived from an EMBL/GenBank/DDBJ whole genome shotgun (WGS) entry which is preliminary data.</text>
</comment>
<dbReference type="PANTHER" id="PTHR21058:SF0">
    <property type="entry name" value="6,7-DIMETHYL-8-RIBITYLLUMAZINE SYNTHASE"/>
    <property type="match status" value="1"/>
</dbReference>
<evidence type="ECO:0000313" key="9">
    <source>
        <dbReference type="Proteomes" id="UP000650511"/>
    </source>
</evidence>
<dbReference type="CDD" id="cd09209">
    <property type="entry name" value="Lumazine_synthase-I"/>
    <property type="match status" value="1"/>
</dbReference>